<name>A0A2I0LF33_PUNGR</name>
<proteinExistence type="predicted"/>
<comment type="caution">
    <text evidence="1">The sequence shown here is derived from an EMBL/GenBank/DDBJ whole genome shotgun (WGS) entry which is preliminary data.</text>
</comment>
<protein>
    <submittedName>
        <fullName evidence="1">Uncharacterized protein</fullName>
    </submittedName>
</protein>
<gene>
    <name evidence="1" type="ORF">CRG98_000312</name>
</gene>
<accession>A0A2I0LF33</accession>
<dbReference type="EMBL" id="PGOL01000011">
    <property type="protein sequence ID" value="PKI79298.1"/>
    <property type="molecule type" value="Genomic_DNA"/>
</dbReference>
<dbReference type="Proteomes" id="UP000233551">
    <property type="component" value="Unassembled WGS sequence"/>
</dbReference>
<dbReference type="AlphaFoldDB" id="A0A2I0LF33"/>
<evidence type="ECO:0000313" key="2">
    <source>
        <dbReference type="Proteomes" id="UP000233551"/>
    </source>
</evidence>
<reference evidence="1 2" key="1">
    <citation type="submission" date="2017-11" db="EMBL/GenBank/DDBJ databases">
        <title>De-novo sequencing of pomegranate (Punica granatum L.) genome.</title>
        <authorList>
            <person name="Akparov Z."/>
            <person name="Amiraslanov A."/>
            <person name="Hajiyeva S."/>
            <person name="Abbasov M."/>
            <person name="Kaur K."/>
            <person name="Hamwieh A."/>
            <person name="Solovyev V."/>
            <person name="Salamov A."/>
            <person name="Braich B."/>
            <person name="Kosarev P."/>
            <person name="Mahmoud A."/>
            <person name="Hajiyev E."/>
            <person name="Babayeva S."/>
            <person name="Izzatullayeva V."/>
            <person name="Mammadov A."/>
            <person name="Mammadov A."/>
            <person name="Sharifova S."/>
            <person name="Ojaghi J."/>
            <person name="Eynullazada K."/>
            <person name="Bayramov B."/>
            <person name="Abdulazimova A."/>
            <person name="Shahmuradov I."/>
        </authorList>
    </citation>
    <scope>NUCLEOTIDE SEQUENCE [LARGE SCALE GENOMIC DNA]</scope>
    <source>
        <strain evidence="2">cv. AG2017</strain>
        <tissue evidence="1">Leaf</tissue>
    </source>
</reference>
<sequence>MARERERVDLGPLMLMDLSDDAGLTAEAIACWECPGFATGTFAYEAVARCPAWGSCSFAGWAVVHLLGTGVLQCGTRALRAPTYPLGLGVRVSCSSCVCCTCDPGIIRGIHAGRLSCVEGLIEDHVGVDNLAIFLGDPWSAQSPRWVFDLAYSILLSLEFARAKGSKDLTSECIAFCLHRGVASAAPLLSGKRKCQIAPCGIGNRGCLGANVERGCPDLHLLKWPVVGAWFDVSDHLLLFFTARAFWRVHAVETTGCSRKTVASMLSDSFDCPCFRLHMGGYLTVGHLSRQSIRKGSKTSSQGSVNSCIALRLWSMCPVKDDK</sequence>
<keyword evidence="2" id="KW-1185">Reference proteome</keyword>
<organism evidence="1 2">
    <name type="scientific">Punica granatum</name>
    <name type="common">Pomegranate</name>
    <dbReference type="NCBI Taxonomy" id="22663"/>
    <lineage>
        <taxon>Eukaryota</taxon>
        <taxon>Viridiplantae</taxon>
        <taxon>Streptophyta</taxon>
        <taxon>Embryophyta</taxon>
        <taxon>Tracheophyta</taxon>
        <taxon>Spermatophyta</taxon>
        <taxon>Magnoliopsida</taxon>
        <taxon>eudicotyledons</taxon>
        <taxon>Gunneridae</taxon>
        <taxon>Pentapetalae</taxon>
        <taxon>rosids</taxon>
        <taxon>malvids</taxon>
        <taxon>Myrtales</taxon>
        <taxon>Lythraceae</taxon>
        <taxon>Punica</taxon>
    </lineage>
</organism>
<evidence type="ECO:0000313" key="1">
    <source>
        <dbReference type="EMBL" id="PKI79298.1"/>
    </source>
</evidence>